<dbReference type="InterPro" id="IPR056951">
    <property type="entry name" value="Phage_connect_2"/>
</dbReference>
<dbReference type="EMBL" id="JTFC01000031">
    <property type="protein sequence ID" value="RUS55075.1"/>
    <property type="molecule type" value="Genomic_DNA"/>
</dbReference>
<comment type="caution">
    <text evidence="1">The sequence shown here is derived from an EMBL/GenBank/DDBJ whole genome shotgun (WGS) entry which is preliminary data.</text>
</comment>
<evidence type="ECO:0000313" key="2">
    <source>
        <dbReference type="Proteomes" id="UP000288623"/>
    </source>
</evidence>
<dbReference type="AlphaFoldDB" id="A0A433RSD4"/>
<gene>
    <name evidence="1" type="ORF">QI30_08915</name>
</gene>
<dbReference type="Pfam" id="PF24829">
    <property type="entry name" value="Phage_connect_2"/>
    <property type="match status" value="1"/>
</dbReference>
<keyword evidence="2" id="KW-1185">Reference proteome</keyword>
<sequence>MDQLLQKIKTSLRIKHDKLDDELLATIEAALIDLKLGGIHKLDVDDALIYRAIQLYCKASYGMAGEASDKYQASYDMLKVSLALAGDYNGYT</sequence>
<organism evidence="1 2">
    <name type="scientific">Candidatus Kurthia intestinigallinarum</name>
    <dbReference type="NCBI Taxonomy" id="1562256"/>
    <lineage>
        <taxon>Bacteria</taxon>
        <taxon>Bacillati</taxon>
        <taxon>Bacillota</taxon>
        <taxon>Bacilli</taxon>
        <taxon>Bacillales</taxon>
        <taxon>Caryophanaceae</taxon>
        <taxon>Kurthia</taxon>
    </lineage>
</organism>
<dbReference type="RefSeq" id="WP_126990574.1">
    <property type="nucleotide sequence ID" value="NZ_JTFC01000031.1"/>
</dbReference>
<accession>A0A433RSD4</accession>
<dbReference type="InterPro" id="IPR006450">
    <property type="entry name" value="Phage_HK97_gp6-like"/>
</dbReference>
<reference evidence="1 2" key="1">
    <citation type="submission" date="2014-11" db="EMBL/GenBank/DDBJ databases">
        <title>Genome sequence and analysis of novel Kurthia sp.</title>
        <authorList>
            <person name="Lawson J.N."/>
            <person name="Gonzalez J.E."/>
            <person name="Rinauldi L."/>
            <person name="Xuan Z."/>
            <person name="Firman A."/>
            <person name="Shaddox L."/>
            <person name="Trudeau A."/>
            <person name="Shah S."/>
            <person name="Reiman D."/>
        </authorList>
    </citation>
    <scope>NUCLEOTIDE SEQUENCE [LARGE SCALE GENOMIC DNA]</scope>
    <source>
        <strain evidence="1 2">3B1D</strain>
    </source>
</reference>
<evidence type="ECO:0000313" key="1">
    <source>
        <dbReference type="EMBL" id="RUS55075.1"/>
    </source>
</evidence>
<name>A0A433RSD4_9BACL</name>
<dbReference type="OrthoDB" id="2889166at2"/>
<dbReference type="NCBIfam" id="TIGR01560">
    <property type="entry name" value="put_DNA_pack"/>
    <property type="match status" value="1"/>
</dbReference>
<proteinExistence type="predicted"/>
<protein>
    <recommendedName>
        <fullName evidence="3">DNA-packaging protein</fullName>
    </recommendedName>
</protein>
<evidence type="ECO:0008006" key="3">
    <source>
        <dbReference type="Google" id="ProtNLM"/>
    </source>
</evidence>
<dbReference type="Proteomes" id="UP000288623">
    <property type="component" value="Unassembled WGS sequence"/>
</dbReference>